<dbReference type="WBParaSite" id="ACAC_0000155501-mRNA-1">
    <property type="protein sequence ID" value="ACAC_0000155501-mRNA-1"/>
    <property type="gene ID" value="ACAC_0000155501"/>
</dbReference>
<organism evidence="1 2">
    <name type="scientific">Angiostrongylus cantonensis</name>
    <name type="common">Rat lungworm</name>
    <dbReference type="NCBI Taxonomy" id="6313"/>
    <lineage>
        <taxon>Eukaryota</taxon>
        <taxon>Metazoa</taxon>
        <taxon>Ecdysozoa</taxon>
        <taxon>Nematoda</taxon>
        <taxon>Chromadorea</taxon>
        <taxon>Rhabditida</taxon>
        <taxon>Rhabditina</taxon>
        <taxon>Rhabditomorpha</taxon>
        <taxon>Strongyloidea</taxon>
        <taxon>Metastrongylidae</taxon>
        <taxon>Angiostrongylus</taxon>
    </lineage>
</organism>
<sequence>MRSWSVQKRVDAGAVNASHRAMYPPPWPVTDWGQRRPYYASVTKRGESGDNSGDEPIPVFTFVIGPALCH</sequence>
<reference evidence="1" key="1">
    <citation type="submission" date="2012-09" db="EMBL/GenBank/DDBJ databases">
        <authorList>
            <person name="Martin A.A."/>
        </authorList>
    </citation>
    <scope>NUCLEOTIDE SEQUENCE</scope>
</reference>
<name>A0A0K0CVZ6_ANGCA</name>
<evidence type="ECO:0000313" key="2">
    <source>
        <dbReference type="WBParaSite" id="ACAC_0000155501-mRNA-1"/>
    </source>
</evidence>
<reference evidence="2" key="2">
    <citation type="submission" date="2017-02" db="UniProtKB">
        <authorList>
            <consortium name="WormBaseParasite"/>
        </authorList>
    </citation>
    <scope>IDENTIFICATION</scope>
</reference>
<protein>
    <submittedName>
        <fullName evidence="2">Uncharacterized protein</fullName>
    </submittedName>
</protein>
<accession>A0A0K0CVZ6</accession>
<keyword evidence="1" id="KW-1185">Reference proteome</keyword>
<proteinExistence type="predicted"/>
<evidence type="ECO:0000313" key="1">
    <source>
        <dbReference type="Proteomes" id="UP000035642"/>
    </source>
</evidence>
<dbReference type="AlphaFoldDB" id="A0A0K0CVZ6"/>
<dbReference type="Proteomes" id="UP000035642">
    <property type="component" value="Unassembled WGS sequence"/>
</dbReference>